<dbReference type="EMBL" id="JBHSCL010000004">
    <property type="protein sequence ID" value="MFC4219406.1"/>
    <property type="molecule type" value="Genomic_DNA"/>
</dbReference>
<reference evidence="2" key="1">
    <citation type="journal article" date="2019" name="Int. J. Syst. Evol. Microbiol.">
        <title>The Global Catalogue of Microorganisms (GCM) 10K type strain sequencing project: providing services to taxonomists for standard genome sequencing and annotation.</title>
        <authorList>
            <consortium name="The Broad Institute Genomics Platform"/>
            <consortium name="The Broad Institute Genome Sequencing Center for Infectious Disease"/>
            <person name="Wu L."/>
            <person name="Ma J."/>
        </authorList>
    </citation>
    <scope>NUCLEOTIDE SEQUENCE [LARGE SCALE GENOMIC DNA]</scope>
    <source>
        <strain evidence="2">CGMCC 1.15774</strain>
    </source>
</reference>
<dbReference type="RefSeq" id="WP_379762796.1">
    <property type="nucleotide sequence ID" value="NZ_JBHSCL010000004.1"/>
</dbReference>
<comment type="caution">
    <text evidence="1">The sequence shown here is derived from an EMBL/GenBank/DDBJ whole genome shotgun (WGS) entry which is preliminary data.</text>
</comment>
<evidence type="ECO:0000313" key="2">
    <source>
        <dbReference type="Proteomes" id="UP001595841"/>
    </source>
</evidence>
<sequence>MEKQKINLVITGIIRDALIVDRMHQHLYNICNVMNPIGMDRRFEPMDEFKGIKNAFILLGIEDNQNLTEELHDIFDGYCFDEKHKVAELPEKIYSEWLSAIVAHNLKKAS</sequence>
<name>A0ABV8PKP1_9FLAO</name>
<proteinExistence type="predicted"/>
<organism evidence="1 2">
    <name type="scientific">Flagellimonas marina</name>
    <dbReference type="NCBI Taxonomy" id="1775168"/>
    <lineage>
        <taxon>Bacteria</taxon>
        <taxon>Pseudomonadati</taxon>
        <taxon>Bacteroidota</taxon>
        <taxon>Flavobacteriia</taxon>
        <taxon>Flavobacteriales</taxon>
        <taxon>Flavobacteriaceae</taxon>
        <taxon>Flagellimonas</taxon>
    </lineage>
</organism>
<keyword evidence="2" id="KW-1185">Reference proteome</keyword>
<accession>A0ABV8PKP1</accession>
<evidence type="ECO:0000313" key="1">
    <source>
        <dbReference type="EMBL" id="MFC4219406.1"/>
    </source>
</evidence>
<gene>
    <name evidence="1" type="ORF">ACFOWS_04640</name>
</gene>
<dbReference type="Proteomes" id="UP001595841">
    <property type="component" value="Unassembled WGS sequence"/>
</dbReference>
<protein>
    <submittedName>
        <fullName evidence="1">Uncharacterized protein</fullName>
    </submittedName>
</protein>